<dbReference type="PANTHER" id="PTHR37809">
    <property type="entry name" value="RIBOSOMAL PROTEIN S12 METHYLTHIOTRANSFERASE ACCESSORY FACTOR YCAO"/>
    <property type="match status" value="1"/>
</dbReference>
<organism evidence="2 3">
    <name type="scientific">Candidatus Taylorbacteria bacterium RIFCSPHIGHO2_01_FULL_51_15</name>
    <dbReference type="NCBI Taxonomy" id="1802304"/>
    <lineage>
        <taxon>Bacteria</taxon>
        <taxon>Candidatus Tayloriibacteriota</taxon>
    </lineage>
</organism>
<evidence type="ECO:0000313" key="3">
    <source>
        <dbReference type="Proteomes" id="UP000178121"/>
    </source>
</evidence>
<evidence type="ECO:0000259" key="1">
    <source>
        <dbReference type="PROSITE" id="PS51664"/>
    </source>
</evidence>
<dbReference type="InterPro" id="IPR003776">
    <property type="entry name" value="YcaO-like_dom"/>
</dbReference>
<dbReference type="NCBIfam" id="TIGR03605">
    <property type="entry name" value="antibiot_sagB"/>
    <property type="match status" value="1"/>
</dbReference>
<gene>
    <name evidence="2" type="ORF">A2849_00900</name>
</gene>
<dbReference type="AlphaFoldDB" id="A0A1G2MDC3"/>
<dbReference type="Gene3D" id="3.30.160.660">
    <property type="match status" value="1"/>
</dbReference>
<dbReference type="Gene3D" id="3.30.40.250">
    <property type="match status" value="1"/>
</dbReference>
<dbReference type="InterPro" id="IPR029479">
    <property type="entry name" value="Nitroreductase"/>
</dbReference>
<protein>
    <recommendedName>
        <fullName evidence="1">YcaO domain-containing protein</fullName>
    </recommendedName>
</protein>
<dbReference type="InterPro" id="IPR000415">
    <property type="entry name" value="Nitroreductase-like"/>
</dbReference>
<dbReference type="CDD" id="cd02142">
    <property type="entry name" value="McbC_SagB-like_oxidoreductase"/>
    <property type="match status" value="1"/>
</dbReference>
<feature type="domain" description="YcaO" evidence="1">
    <location>
        <begin position="396"/>
        <end position="739"/>
    </location>
</feature>
<dbReference type="Gene3D" id="3.30.1330.230">
    <property type="match status" value="1"/>
</dbReference>
<accession>A0A1G2MDC3</accession>
<reference evidence="2 3" key="1">
    <citation type="journal article" date="2016" name="Nat. Commun.">
        <title>Thousands of microbial genomes shed light on interconnected biogeochemical processes in an aquifer system.</title>
        <authorList>
            <person name="Anantharaman K."/>
            <person name="Brown C.T."/>
            <person name="Hug L.A."/>
            <person name="Sharon I."/>
            <person name="Castelle C.J."/>
            <person name="Probst A.J."/>
            <person name="Thomas B.C."/>
            <person name="Singh A."/>
            <person name="Wilkins M.J."/>
            <person name="Karaoz U."/>
            <person name="Brodie E.L."/>
            <person name="Williams K.H."/>
            <person name="Hubbard S.S."/>
            <person name="Banfield J.F."/>
        </authorList>
    </citation>
    <scope>NUCLEOTIDE SEQUENCE [LARGE SCALE GENOMIC DNA]</scope>
</reference>
<dbReference type="PANTHER" id="PTHR37809:SF1">
    <property type="entry name" value="RIBOSOMAL PROTEIN S12 METHYLTHIOTRANSFERASE ACCESSORY FACTOR YCAO"/>
    <property type="match status" value="1"/>
</dbReference>
<evidence type="ECO:0000313" key="2">
    <source>
        <dbReference type="EMBL" id="OHA21129.1"/>
    </source>
</evidence>
<dbReference type="Proteomes" id="UP000178121">
    <property type="component" value="Unassembled WGS sequence"/>
</dbReference>
<dbReference type="EMBL" id="MHRI01000014">
    <property type="protein sequence ID" value="OHA21129.1"/>
    <property type="molecule type" value="Genomic_DNA"/>
</dbReference>
<dbReference type="Pfam" id="PF00881">
    <property type="entry name" value="Nitroreductase"/>
    <property type="match status" value="1"/>
</dbReference>
<name>A0A1G2MDC3_9BACT</name>
<dbReference type="Pfam" id="PF02624">
    <property type="entry name" value="YcaO"/>
    <property type="match status" value="1"/>
</dbReference>
<dbReference type="Gene3D" id="3.40.109.10">
    <property type="entry name" value="NADH Oxidase"/>
    <property type="match status" value="1"/>
</dbReference>
<sequence>MKTVIEQDFRPLVVLYGYRSKRDTLSFVGRGGLITLSGRSATAQRILRLCNGFNNVADITRKLRTISPKEVAEFLSLFEQQGIVCDSRDLHLKFHEDSANPAKFSSDLGVDGVSDILRSQRLRRREGNVTQVPNPVVSNVLNVIQDRKSTRAFQPGQISLDKLSGILDATYSIGKNGHWSVASGGGMYPLDLYLIVLDDSQQVPRGILRWNPEERSLITVSDKNPSVWLSKIFNAKTLLENAACILCIAANFRRSTIKYANLGYRLTLLEAGHAAQNTYLFCAEQDIGVVECCGFADEALANELGLLFPDEAVLATLIMGKIGTDVQTSLSDQEVSEKAERLRHILVGDNKPIKDVLFLDLKVDGYTMPMWSTMATYRPVPGRLTASMKRKSVAFATGSTSSEALLKVLSEGFERYALEQNRSDRKESALNLGEPFLDPRVLVPYSDAQFKNLKGVTPFDPRRKLDWVIGSRRATGERVWVPLELAYYATKQMRHELKLCYQASSSGVAAHFDKEIAIDTALYELVERDAFSVTWYSKRRVNSINHECLPLDLRDRISEWKRMGYSVSILDLTLDGPPVVLVIIWSRKRRPAICSGAACRPNFVDATLKAFNEAEFMAMTWHYHRSRPKMEMSEIDNPESHGVFYLDPRNLEYVDWLLEAEESNVIGEDFKSSLQYLEPVVVDITPKDHACGLSVIRVLSEKLMPINFGYGNEHRGHSRMDMLSFRWSEKYPSTPHFFA</sequence>
<comment type="caution">
    <text evidence="2">The sequence shown here is derived from an EMBL/GenBank/DDBJ whole genome shotgun (WGS) entry which is preliminary data.</text>
</comment>
<dbReference type="GO" id="GO:0016491">
    <property type="term" value="F:oxidoreductase activity"/>
    <property type="evidence" value="ECO:0007669"/>
    <property type="project" value="InterPro"/>
</dbReference>
<dbReference type="PROSITE" id="PS51664">
    <property type="entry name" value="YCAO"/>
    <property type="match status" value="1"/>
</dbReference>
<proteinExistence type="predicted"/>
<dbReference type="InterPro" id="IPR020051">
    <property type="entry name" value="SagB-type_dehydrogenase"/>
</dbReference>
<dbReference type="SUPFAM" id="SSF55469">
    <property type="entry name" value="FMN-dependent nitroreductase-like"/>
    <property type="match status" value="1"/>
</dbReference>